<reference evidence="4" key="1">
    <citation type="submission" date="2016-02" db="EMBL/GenBank/DDBJ databases">
        <authorList>
            <person name="Wibberg D."/>
        </authorList>
    </citation>
    <scope>NUCLEOTIDE SEQUENCE [LARGE SCALE GENOMIC DNA]</scope>
</reference>
<name>A0A1C3P007_9ACTN</name>
<protein>
    <recommendedName>
        <fullName evidence="2">Transposase DDE domain-containing protein</fullName>
    </recommendedName>
</protein>
<evidence type="ECO:0000256" key="1">
    <source>
        <dbReference type="SAM" id="MobiDB-lite"/>
    </source>
</evidence>
<feature type="region of interest" description="Disordered" evidence="1">
    <location>
        <begin position="115"/>
        <end position="136"/>
    </location>
</feature>
<feature type="compositionally biased region" description="Polar residues" evidence="1">
    <location>
        <begin position="124"/>
        <end position="136"/>
    </location>
</feature>
<evidence type="ECO:0000313" key="3">
    <source>
        <dbReference type="EMBL" id="SBW23146.1"/>
    </source>
</evidence>
<accession>A0A1C3P007</accession>
<dbReference type="Proteomes" id="UP000199013">
    <property type="component" value="Unassembled WGS sequence"/>
</dbReference>
<proteinExistence type="predicted"/>
<gene>
    <name evidence="3" type="ORF">FDG2_3642</name>
</gene>
<keyword evidence="4" id="KW-1185">Reference proteome</keyword>
<evidence type="ECO:0000313" key="4">
    <source>
        <dbReference type="Proteomes" id="UP000199013"/>
    </source>
</evidence>
<dbReference type="AlphaFoldDB" id="A0A1C3P007"/>
<dbReference type="InterPro" id="IPR025668">
    <property type="entry name" value="Tnp_DDE_dom"/>
</dbReference>
<dbReference type="EMBL" id="FLUV01001529">
    <property type="protein sequence ID" value="SBW23146.1"/>
    <property type="molecule type" value="Genomic_DNA"/>
</dbReference>
<dbReference type="Pfam" id="PF13751">
    <property type="entry name" value="DDE_Tnp_1_6"/>
    <property type="match status" value="1"/>
</dbReference>
<organism evidence="3 4">
    <name type="scientific">Candidatus Protofrankia californiensis</name>
    <dbReference type="NCBI Taxonomy" id="1839754"/>
    <lineage>
        <taxon>Bacteria</taxon>
        <taxon>Bacillati</taxon>
        <taxon>Actinomycetota</taxon>
        <taxon>Actinomycetes</taxon>
        <taxon>Frankiales</taxon>
        <taxon>Frankiaceae</taxon>
        <taxon>Protofrankia</taxon>
    </lineage>
</organism>
<evidence type="ECO:0000259" key="2">
    <source>
        <dbReference type="Pfam" id="PF13751"/>
    </source>
</evidence>
<sequence>MAGDGAAIEVAAADCHACPFRTDCTRSVSAGRQIVIPSRRLYEIQRRNRTDQNSQEWKHRYQHRAGVEGAISEAARAYGVRRCRYIGLEKTKVQHQLAGCGMNAARITDWIERDSQPVPERSQTRFTALRSTVTQS</sequence>
<feature type="domain" description="Transposase DDE" evidence="2">
    <location>
        <begin position="11"/>
        <end position="107"/>
    </location>
</feature>